<dbReference type="InterPro" id="IPR010179">
    <property type="entry name" value="CRISPR-assoc_prot_Cse3"/>
</dbReference>
<dbReference type="Proteomes" id="UP000824225">
    <property type="component" value="Unassembled WGS sequence"/>
</dbReference>
<gene>
    <name evidence="1" type="primary">cas6e</name>
    <name evidence="1" type="ORF">H9962_00030</name>
</gene>
<accession>A0A9D2HA94</accession>
<sequence length="199" mass="22752">MMYLSAYRLSRTDSRHLRLTDCYSVHRVVYDLFDPVRSEGEQTHSGILYVDKGEDRQERLVLILSNRLPKTPAYGKVETRTLERSHLDFSTYRFEIVVNPVRRNNQTRKIVPVRGRAAIARWFMNKAPAWGFAVPELSLQVAEITVDRFKAKEAVTLGKARLTGMLHVTDRQRFVQSVCQGIGRGRAFGCGLLQIVPCA</sequence>
<name>A0A9D2HA94_9BACT</name>
<dbReference type="SMART" id="SM01101">
    <property type="entry name" value="CRISPR_assoc"/>
    <property type="match status" value="1"/>
</dbReference>
<proteinExistence type="predicted"/>
<dbReference type="Gene3D" id="3.30.70.1210">
    <property type="entry name" value="Crispr-associated protein, domain 2"/>
    <property type="match status" value="1"/>
</dbReference>
<reference evidence="1" key="1">
    <citation type="journal article" date="2021" name="PeerJ">
        <title>Extensive microbial diversity within the chicken gut microbiome revealed by metagenomics and culture.</title>
        <authorList>
            <person name="Gilroy R."/>
            <person name="Ravi A."/>
            <person name="Getino M."/>
            <person name="Pursley I."/>
            <person name="Horton D.L."/>
            <person name="Alikhan N.F."/>
            <person name="Baker D."/>
            <person name="Gharbi K."/>
            <person name="Hall N."/>
            <person name="Watson M."/>
            <person name="Adriaenssens E.M."/>
            <person name="Foster-Nyarko E."/>
            <person name="Jarju S."/>
            <person name="Secka A."/>
            <person name="Antonio M."/>
            <person name="Oren A."/>
            <person name="Chaudhuri R.R."/>
            <person name="La Ragione R."/>
            <person name="Hildebrand F."/>
            <person name="Pallen M.J."/>
        </authorList>
    </citation>
    <scope>NUCLEOTIDE SEQUENCE</scope>
    <source>
        <strain evidence="1">CHK186-16707</strain>
    </source>
</reference>
<organism evidence="1 2">
    <name type="scientific">Candidatus Mailhella merdigallinarum</name>
    <dbReference type="NCBI Taxonomy" id="2838658"/>
    <lineage>
        <taxon>Bacteria</taxon>
        <taxon>Pseudomonadati</taxon>
        <taxon>Thermodesulfobacteriota</taxon>
        <taxon>Desulfovibrionia</taxon>
        <taxon>Desulfovibrionales</taxon>
        <taxon>Desulfovibrionaceae</taxon>
        <taxon>Mailhella</taxon>
    </lineage>
</organism>
<evidence type="ECO:0000313" key="1">
    <source>
        <dbReference type="EMBL" id="HJA07567.1"/>
    </source>
</evidence>
<dbReference type="NCBIfam" id="TIGR01907">
    <property type="entry name" value="casE_Cse3"/>
    <property type="match status" value="1"/>
</dbReference>
<dbReference type="Pfam" id="PF08798">
    <property type="entry name" value="CRISPR_assoc"/>
    <property type="match status" value="1"/>
</dbReference>
<dbReference type="SUPFAM" id="SSF117987">
    <property type="entry name" value="CRISPR-associated protein"/>
    <property type="match status" value="2"/>
</dbReference>
<dbReference type="Gene3D" id="3.30.70.1200">
    <property type="entry name" value="Crispr-associated protein, domain 1"/>
    <property type="match status" value="1"/>
</dbReference>
<reference evidence="1" key="2">
    <citation type="submission" date="2021-04" db="EMBL/GenBank/DDBJ databases">
        <authorList>
            <person name="Gilroy R."/>
        </authorList>
    </citation>
    <scope>NUCLEOTIDE SEQUENCE</scope>
    <source>
        <strain evidence="1">CHK186-16707</strain>
    </source>
</reference>
<evidence type="ECO:0000313" key="2">
    <source>
        <dbReference type="Proteomes" id="UP000824225"/>
    </source>
</evidence>
<protein>
    <submittedName>
        <fullName evidence="1">Type I-E CRISPR-associated protein Cas6/Cse3/CasE</fullName>
    </submittedName>
</protein>
<dbReference type="EMBL" id="DXAN01000001">
    <property type="protein sequence ID" value="HJA07567.1"/>
    <property type="molecule type" value="Genomic_DNA"/>
</dbReference>
<comment type="caution">
    <text evidence="1">The sequence shown here is derived from an EMBL/GenBank/DDBJ whole genome shotgun (WGS) entry which is preliminary data.</text>
</comment>
<dbReference type="CDD" id="cd09727">
    <property type="entry name" value="Cas6_I-E"/>
    <property type="match status" value="1"/>
</dbReference>
<dbReference type="AlphaFoldDB" id="A0A9D2HA94"/>